<dbReference type="Pfam" id="PF13370">
    <property type="entry name" value="Fer4_13"/>
    <property type="match status" value="1"/>
</dbReference>
<keyword evidence="4" id="KW-0408">Iron</keyword>
<dbReference type="GO" id="GO:0009055">
    <property type="term" value="F:electron transfer activity"/>
    <property type="evidence" value="ECO:0007669"/>
    <property type="project" value="InterPro"/>
</dbReference>
<proteinExistence type="predicted"/>
<dbReference type="InterPro" id="IPR051269">
    <property type="entry name" value="Fe-S_cluster_ET"/>
</dbReference>
<evidence type="ECO:0000259" key="6">
    <source>
        <dbReference type="PROSITE" id="PS51379"/>
    </source>
</evidence>
<sequence length="55" mass="5817">MVKINKSECIGCGACASTCPEVFEMKDGKAKVKAQKNIPCVKEAINSCPVDAISK</sequence>
<accession>X0VDG4</accession>
<dbReference type="AlphaFoldDB" id="X0VDG4"/>
<dbReference type="SUPFAM" id="SSF54862">
    <property type="entry name" value="4Fe-4S ferredoxins"/>
    <property type="match status" value="1"/>
</dbReference>
<evidence type="ECO:0000256" key="5">
    <source>
        <dbReference type="ARBA" id="ARBA00023014"/>
    </source>
</evidence>
<keyword evidence="2" id="KW-0479">Metal-binding</keyword>
<protein>
    <recommendedName>
        <fullName evidence="6">4Fe-4S ferredoxin-type domain-containing protein</fullName>
    </recommendedName>
</protein>
<name>X0VDG4_9ZZZZ</name>
<dbReference type="EMBL" id="BARS01031261">
    <property type="protein sequence ID" value="GAG16199.1"/>
    <property type="molecule type" value="Genomic_DNA"/>
</dbReference>
<keyword evidence="3" id="KW-0249">Electron transport</keyword>
<dbReference type="InterPro" id="IPR017900">
    <property type="entry name" value="4Fe4S_Fe_S_CS"/>
</dbReference>
<feature type="domain" description="4Fe-4S ferredoxin-type" evidence="6">
    <location>
        <begin position="1"/>
        <end position="28"/>
    </location>
</feature>
<keyword evidence="1" id="KW-0813">Transport</keyword>
<dbReference type="Gene3D" id="3.30.70.20">
    <property type="match status" value="1"/>
</dbReference>
<gene>
    <name evidence="7" type="ORF">S01H1_48669</name>
</gene>
<dbReference type="PANTHER" id="PTHR36923">
    <property type="entry name" value="FERREDOXIN"/>
    <property type="match status" value="1"/>
</dbReference>
<dbReference type="PANTHER" id="PTHR36923:SF3">
    <property type="entry name" value="FERREDOXIN"/>
    <property type="match status" value="1"/>
</dbReference>
<dbReference type="InterPro" id="IPR001080">
    <property type="entry name" value="3Fe4S_ferredoxin"/>
</dbReference>
<reference evidence="7" key="1">
    <citation type="journal article" date="2014" name="Front. Microbiol.">
        <title>High frequency of phylogenetically diverse reductive dehalogenase-homologous genes in deep subseafloor sedimentary metagenomes.</title>
        <authorList>
            <person name="Kawai M."/>
            <person name="Futagami T."/>
            <person name="Toyoda A."/>
            <person name="Takaki Y."/>
            <person name="Nishi S."/>
            <person name="Hori S."/>
            <person name="Arai W."/>
            <person name="Tsubouchi T."/>
            <person name="Morono Y."/>
            <person name="Uchiyama I."/>
            <person name="Ito T."/>
            <person name="Fujiyama A."/>
            <person name="Inagaki F."/>
            <person name="Takami H."/>
        </authorList>
    </citation>
    <scope>NUCLEOTIDE SEQUENCE</scope>
    <source>
        <strain evidence="7">Expedition CK06-06</strain>
    </source>
</reference>
<keyword evidence="5" id="KW-0411">Iron-sulfur</keyword>
<evidence type="ECO:0000256" key="1">
    <source>
        <dbReference type="ARBA" id="ARBA00022448"/>
    </source>
</evidence>
<dbReference type="GO" id="GO:0005506">
    <property type="term" value="F:iron ion binding"/>
    <property type="evidence" value="ECO:0007669"/>
    <property type="project" value="InterPro"/>
</dbReference>
<organism evidence="7">
    <name type="scientific">marine sediment metagenome</name>
    <dbReference type="NCBI Taxonomy" id="412755"/>
    <lineage>
        <taxon>unclassified sequences</taxon>
        <taxon>metagenomes</taxon>
        <taxon>ecological metagenomes</taxon>
    </lineage>
</organism>
<dbReference type="PROSITE" id="PS51379">
    <property type="entry name" value="4FE4S_FER_2"/>
    <property type="match status" value="1"/>
</dbReference>
<evidence type="ECO:0000313" key="7">
    <source>
        <dbReference type="EMBL" id="GAG16199.1"/>
    </source>
</evidence>
<dbReference type="PRINTS" id="PR00352">
    <property type="entry name" value="3FE4SFRDOXIN"/>
</dbReference>
<dbReference type="GO" id="GO:0051536">
    <property type="term" value="F:iron-sulfur cluster binding"/>
    <property type="evidence" value="ECO:0007669"/>
    <property type="project" value="UniProtKB-KW"/>
</dbReference>
<dbReference type="InterPro" id="IPR017896">
    <property type="entry name" value="4Fe4S_Fe-S-bd"/>
</dbReference>
<evidence type="ECO:0000256" key="2">
    <source>
        <dbReference type="ARBA" id="ARBA00022723"/>
    </source>
</evidence>
<comment type="caution">
    <text evidence="7">The sequence shown here is derived from an EMBL/GenBank/DDBJ whole genome shotgun (WGS) entry which is preliminary data.</text>
</comment>
<evidence type="ECO:0000256" key="3">
    <source>
        <dbReference type="ARBA" id="ARBA00022982"/>
    </source>
</evidence>
<evidence type="ECO:0000256" key="4">
    <source>
        <dbReference type="ARBA" id="ARBA00023004"/>
    </source>
</evidence>
<dbReference type="PROSITE" id="PS00198">
    <property type="entry name" value="4FE4S_FER_1"/>
    <property type="match status" value="1"/>
</dbReference>